<evidence type="ECO:0000313" key="4">
    <source>
        <dbReference type="EMBL" id="ESA01600.1"/>
    </source>
</evidence>
<accession>U9T0D7</accession>
<dbReference type="PROSITE" id="PS51471">
    <property type="entry name" value="FE2OG_OXY"/>
    <property type="match status" value="1"/>
</dbReference>
<organism evidence="4">
    <name type="scientific">Rhizophagus irregularis (strain DAOM 181602 / DAOM 197198 / MUCL 43194)</name>
    <name type="common">Arbuscular mycorrhizal fungus</name>
    <name type="synonym">Glomus intraradices</name>
    <dbReference type="NCBI Taxonomy" id="747089"/>
    <lineage>
        <taxon>Eukaryota</taxon>
        <taxon>Fungi</taxon>
        <taxon>Fungi incertae sedis</taxon>
        <taxon>Mucoromycota</taxon>
        <taxon>Glomeromycotina</taxon>
        <taxon>Glomeromycetes</taxon>
        <taxon>Glomerales</taxon>
        <taxon>Glomeraceae</taxon>
        <taxon>Rhizophagus</taxon>
    </lineage>
</organism>
<dbReference type="PANTHER" id="PTHR47990">
    <property type="entry name" value="2-OXOGLUTARATE (2OG) AND FE(II)-DEPENDENT OXYGENASE SUPERFAMILY PROTEIN-RELATED"/>
    <property type="match status" value="1"/>
</dbReference>
<gene>
    <name evidence="4" type="ORF">GLOINDRAFT_68483</name>
</gene>
<evidence type="ECO:0000256" key="1">
    <source>
        <dbReference type="RuleBase" id="RU003682"/>
    </source>
</evidence>
<name>U9T0D7_RHIID</name>
<keyword evidence="2" id="KW-0472">Membrane</keyword>
<dbReference type="InterPro" id="IPR050231">
    <property type="entry name" value="Iron_ascorbate_oxido_reductase"/>
</dbReference>
<comment type="similarity">
    <text evidence="1">Belongs to the iron/ascorbate-dependent oxidoreductase family.</text>
</comment>
<evidence type="ECO:0000256" key="2">
    <source>
        <dbReference type="SAM" id="Phobius"/>
    </source>
</evidence>
<dbReference type="VEuPathDB" id="FungiDB:RhiirFUN_006617"/>
<dbReference type="InterPro" id="IPR027443">
    <property type="entry name" value="IPNS-like_sf"/>
</dbReference>
<dbReference type="GO" id="GO:0016491">
    <property type="term" value="F:oxidoreductase activity"/>
    <property type="evidence" value="ECO:0007669"/>
    <property type="project" value="UniProtKB-KW"/>
</dbReference>
<dbReference type="Pfam" id="PF03171">
    <property type="entry name" value="2OG-FeII_Oxy"/>
    <property type="match status" value="1"/>
</dbReference>
<keyword evidence="1" id="KW-0408">Iron</keyword>
<dbReference type="Gene3D" id="2.60.120.330">
    <property type="entry name" value="B-lactam Antibiotic, Isopenicillin N Synthase, Chain"/>
    <property type="match status" value="1"/>
</dbReference>
<dbReference type="GO" id="GO:0046872">
    <property type="term" value="F:metal ion binding"/>
    <property type="evidence" value="ECO:0007669"/>
    <property type="project" value="UniProtKB-KW"/>
</dbReference>
<keyword evidence="2" id="KW-1133">Transmembrane helix</keyword>
<dbReference type="SUPFAM" id="SSF51197">
    <property type="entry name" value="Clavaminate synthase-like"/>
    <property type="match status" value="1"/>
</dbReference>
<proteinExistence type="inferred from homology"/>
<reference evidence="4" key="1">
    <citation type="submission" date="2013-07" db="EMBL/GenBank/DDBJ databases">
        <title>The genome of an arbuscular mycorrhizal fungus provides insights into the evolution of the oldest plant symbiosis.</title>
        <authorList>
            <consortium name="DOE Joint Genome Institute"/>
            <person name="Tisserant E."/>
            <person name="Malbreil M."/>
            <person name="Kuo A."/>
            <person name="Kohler A."/>
            <person name="Symeonidi A."/>
            <person name="Balestrini R."/>
            <person name="Charron P."/>
            <person name="Duensing N."/>
            <person name="Frei-dit-Frey N."/>
            <person name="Gianinazzi-Pearson V."/>
            <person name="Gilbert B."/>
            <person name="Handa Y."/>
            <person name="Hijri M."/>
            <person name="Kaul R."/>
            <person name="Kawaguchi M."/>
            <person name="Krajinski F."/>
            <person name="Lammers P."/>
            <person name="Lapierre D."/>
            <person name="Masclaux F.G."/>
            <person name="Murat C."/>
            <person name="Morin E."/>
            <person name="Ndikumana S."/>
            <person name="Pagni M."/>
            <person name="Petitpierre D."/>
            <person name="Requena N."/>
            <person name="Rosikiewicz P."/>
            <person name="Riley R."/>
            <person name="Saito K."/>
            <person name="San Clemente H."/>
            <person name="Shapiro H."/>
            <person name="van Tuinen D."/>
            <person name="Becard G."/>
            <person name="Bonfante P."/>
            <person name="Paszkowski U."/>
            <person name="Shachar-Hill Y."/>
            <person name="Young J.P."/>
            <person name="Sanders I.R."/>
            <person name="Henrissat B."/>
            <person name="Rensing S.A."/>
            <person name="Grigoriev I.V."/>
            <person name="Corradi N."/>
            <person name="Roux C."/>
            <person name="Martin F."/>
        </authorList>
    </citation>
    <scope>NUCLEOTIDE SEQUENCE</scope>
    <source>
        <strain evidence="4">DAOM 197198</strain>
    </source>
</reference>
<dbReference type="InterPro" id="IPR026992">
    <property type="entry name" value="DIOX_N"/>
</dbReference>
<keyword evidence="1" id="KW-0560">Oxidoreductase</keyword>
<evidence type="ECO:0000259" key="3">
    <source>
        <dbReference type="PROSITE" id="PS51471"/>
    </source>
</evidence>
<dbReference type="InterPro" id="IPR005123">
    <property type="entry name" value="Oxoglu/Fe-dep_dioxygenase_dom"/>
</dbReference>
<dbReference type="HOGENOM" id="CLU_010119_2_0_1"/>
<feature type="domain" description="Fe2OG dioxygenase" evidence="3">
    <location>
        <begin position="181"/>
        <end position="287"/>
    </location>
</feature>
<dbReference type="EMBL" id="KI296329">
    <property type="protein sequence ID" value="ESA01600.1"/>
    <property type="molecule type" value="Genomic_DNA"/>
</dbReference>
<keyword evidence="1" id="KW-0479">Metal-binding</keyword>
<dbReference type="Pfam" id="PF14226">
    <property type="entry name" value="DIOX_N"/>
    <property type="match status" value="1"/>
</dbReference>
<dbReference type="eggNOG" id="KOG0143">
    <property type="taxonomic scope" value="Eukaryota"/>
</dbReference>
<keyword evidence="2" id="KW-0812">Transmembrane</keyword>
<feature type="transmembrane region" description="Helical" evidence="2">
    <location>
        <begin position="337"/>
        <end position="357"/>
    </location>
</feature>
<protein>
    <recommendedName>
        <fullName evidence="3">Fe2OG dioxygenase domain-containing protein</fullName>
    </recommendedName>
</protein>
<dbReference type="AlphaFoldDB" id="U9T0D7"/>
<dbReference type="InterPro" id="IPR044861">
    <property type="entry name" value="IPNS-like_FE2OG_OXY"/>
</dbReference>
<sequence length="381" mass="43543">MPNSSYKPISLPVIDLSALETPSPSKADLNRIANEIQIACTKYGVFYITCSSFNAIDQTLLKEACQQFFSLPSNIKSSIPIKSGGFTRGYIGMGGESGSQLLEVKEAFSYGYEWENNKTKFENLLQGPNEWGNLENILGREWRITLNQYYNKVILLSELVVRSLELALNIELKQHCVGGETISLLRLFKYLPYKEIDNIKCENERIGSSPHTDWGFLTLVLQLDNSQGLQIFYDNQWCDVPSKPASIVVNCGDYLSLITHGKYISPLHRVINDGTNERYSAVLFYYPSYDAKIPLIGNNEEEEFDLSKKELSIFKDQTAHCKESNAKARRYDKKDTCFGEVGSIIKIFLIYFLIIYWKLKNHYLFSILPINGIKFFVIEKQ</sequence>